<gene>
    <name evidence="1" type="ORF">GCM10022262_03960</name>
</gene>
<keyword evidence="2" id="KW-1185">Reference proteome</keyword>
<evidence type="ECO:0000313" key="2">
    <source>
        <dbReference type="Proteomes" id="UP001499841"/>
    </source>
</evidence>
<accession>A0ABP8EQ04</accession>
<protein>
    <submittedName>
        <fullName evidence="1">Uncharacterized protein</fullName>
    </submittedName>
</protein>
<evidence type="ECO:0000313" key="1">
    <source>
        <dbReference type="EMBL" id="GAA4286037.1"/>
    </source>
</evidence>
<name>A0ABP8EQ04_9MICO</name>
<reference evidence="2" key="1">
    <citation type="journal article" date="2019" name="Int. J. Syst. Evol. Microbiol.">
        <title>The Global Catalogue of Microorganisms (GCM) 10K type strain sequencing project: providing services to taxonomists for standard genome sequencing and annotation.</title>
        <authorList>
            <consortium name="The Broad Institute Genomics Platform"/>
            <consortium name="The Broad Institute Genome Sequencing Center for Infectious Disease"/>
            <person name="Wu L."/>
            <person name="Ma J."/>
        </authorList>
    </citation>
    <scope>NUCLEOTIDE SEQUENCE [LARGE SCALE GENOMIC DNA]</scope>
    <source>
        <strain evidence="2">JCM 17459</strain>
    </source>
</reference>
<organism evidence="1 2">
    <name type="scientific">Georgenia daeguensis</name>
    <dbReference type="NCBI Taxonomy" id="908355"/>
    <lineage>
        <taxon>Bacteria</taxon>
        <taxon>Bacillati</taxon>
        <taxon>Actinomycetota</taxon>
        <taxon>Actinomycetes</taxon>
        <taxon>Micrococcales</taxon>
        <taxon>Bogoriellaceae</taxon>
        <taxon>Georgenia</taxon>
    </lineage>
</organism>
<sequence length="73" mass="7285">MGVVLSVVAALGAGAVGHRRLRGAAVGAYGAATQRLNRSAAQRLNGSTAQRLNGSTAGAYGAGVRVLRVPVTR</sequence>
<comment type="caution">
    <text evidence="1">The sequence shown here is derived from an EMBL/GenBank/DDBJ whole genome shotgun (WGS) entry which is preliminary data.</text>
</comment>
<proteinExistence type="predicted"/>
<dbReference type="EMBL" id="BAABBA010000002">
    <property type="protein sequence ID" value="GAA4286037.1"/>
    <property type="molecule type" value="Genomic_DNA"/>
</dbReference>
<dbReference type="Proteomes" id="UP001499841">
    <property type="component" value="Unassembled WGS sequence"/>
</dbReference>